<dbReference type="KEGG" id="bbif:117205242"/>
<keyword evidence="5" id="KW-0131">Cell cycle</keyword>
<keyword evidence="2" id="KW-0235">DNA replication</keyword>
<evidence type="ECO:0000256" key="3">
    <source>
        <dbReference type="ARBA" id="ARBA00023125"/>
    </source>
</evidence>
<reference evidence="8" key="1">
    <citation type="submission" date="2025-08" db="UniProtKB">
        <authorList>
            <consortium name="RefSeq"/>
        </authorList>
    </citation>
    <scope>IDENTIFICATION</scope>
    <source>
        <tissue evidence="8">Muscle</tissue>
    </source>
</reference>
<evidence type="ECO:0000256" key="1">
    <source>
        <dbReference type="ARBA" id="ARBA00004123"/>
    </source>
</evidence>
<proteinExistence type="inferred from homology"/>
<dbReference type="PANTHER" id="PTHR28605">
    <property type="entry name" value="CTF8, CHROMOSOME TRANSMISSION FIDELITY FACTOR 8 HOMOLOG (S. CEREVISIAE)"/>
    <property type="match status" value="1"/>
</dbReference>
<evidence type="ECO:0000313" key="8">
    <source>
        <dbReference type="RefSeq" id="XP_033299337.1"/>
    </source>
</evidence>
<sequence length="134" mass="15135">MYISHTYVCKHHLPPKLSMIVPIKKDGECEEWAIVELQGDLKFNSVNITNVYIGDLHFTKSGTPILIIGIHVLQGKEMALQKPFAVLVKKKNEETNTANTSEVKTAYVIKAIVKKKLIFRSRPKPIVTNVPKCH</sequence>
<dbReference type="Pfam" id="PF09696">
    <property type="entry name" value="Ctf8"/>
    <property type="match status" value="1"/>
</dbReference>
<evidence type="ECO:0000256" key="4">
    <source>
        <dbReference type="ARBA" id="ARBA00023242"/>
    </source>
</evidence>
<comment type="similarity">
    <text evidence="6">Belongs to the CTF8 family.</text>
</comment>
<name>A0A6P8MCD1_9HYME</name>
<dbReference type="PANTHER" id="PTHR28605:SF1">
    <property type="entry name" value="CHROMOSOME TRANSMISSION FIDELITY FACTOR 8"/>
    <property type="match status" value="1"/>
</dbReference>
<dbReference type="RefSeq" id="XP_033299337.1">
    <property type="nucleotide sequence ID" value="XM_033443446.1"/>
</dbReference>
<dbReference type="GO" id="GO:0007064">
    <property type="term" value="P:mitotic sister chromatid cohesion"/>
    <property type="evidence" value="ECO:0007669"/>
    <property type="project" value="InterPro"/>
</dbReference>
<dbReference type="GeneID" id="117205242"/>
<evidence type="ECO:0000256" key="2">
    <source>
        <dbReference type="ARBA" id="ARBA00022705"/>
    </source>
</evidence>
<dbReference type="InterPro" id="IPR018607">
    <property type="entry name" value="Ctf8"/>
</dbReference>
<gene>
    <name evidence="8" type="primary">LOC117205242</name>
</gene>
<evidence type="ECO:0000256" key="6">
    <source>
        <dbReference type="ARBA" id="ARBA00038447"/>
    </source>
</evidence>
<dbReference type="GO" id="GO:0006260">
    <property type="term" value="P:DNA replication"/>
    <property type="evidence" value="ECO:0007669"/>
    <property type="project" value="UniProtKB-KW"/>
</dbReference>
<accession>A0A6P8MCD1</accession>
<dbReference type="Proteomes" id="UP000515164">
    <property type="component" value="Unplaced"/>
</dbReference>
<keyword evidence="3" id="KW-0238">DNA-binding</keyword>
<protein>
    <submittedName>
        <fullName evidence="8">Chromosome transmission fidelity protein 8 homolog</fullName>
    </submittedName>
</protein>
<dbReference type="GO" id="GO:0003677">
    <property type="term" value="F:DNA binding"/>
    <property type="evidence" value="ECO:0007669"/>
    <property type="project" value="UniProtKB-KW"/>
</dbReference>
<organism evidence="7 8">
    <name type="scientific">Bombus bifarius</name>
    <dbReference type="NCBI Taxonomy" id="103933"/>
    <lineage>
        <taxon>Eukaryota</taxon>
        <taxon>Metazoa</taxon>
        <taxon>Ecdysozoa</taxon>
        <taxon>Arthropoda</taxon>
        <taxon>Hexapoda</taxon>
        <taxon>Insecta</taxon>
        <taxon>Pterygota</taxon>
        <taxon>Neoptera</taxon>
        <taxon>Endopterygota</taxon>
        <taxon>Hymenoptera</taxon>
        <taxon>Apocrita</taxon>
        <taxon>Aculeata</taxon>
        <taxon>Apoidea</taxon>
        <taxon>Anthophila</taxon>
        <taxon>Apidae</taxon>
        <taxon>Bombus</taxon>
        <taxon>Pyrobombus</taxon>
    </lineage>
</organism>
<dbReference type="GO" id="GO:0031390">
    <property type="term" value="C:Ctf18 RFC-like complex"/>
    <property type="evidence" value="ECO:0007669"/>
    <property type="project" value="InterPro"/>
</dbReference>
<comment type="subcellular location">
    <subcellularLocation>
        <location evidence="1">Nucleus</location>
    </subcellularLocation>
</comment>
<dbReference type="AlphaFoldDB" id="A0A6P8MCD1"/>
<evidence type="ECO:0000256" key="5">
    <source>
        <dbReference type="ARBA" id="ARBA00023306"/>
    </source>
</evidence>
<keyword evidence="7" id="KW-1185">Reference proteome</keyword>
<evidence type="ECO:0000313" key="7">
    <source>
        <dbReference type="Proteomes" id="UP000515164"/>
    </source>
</evidence>
<keyword evidence="4" id="KW-0539">Nucleus</keyword>